<dbReference type="GO" id="GO:0006281">
    <property type="term" value="P:DNA repair"/>
    <property type="evidence" value="ECO:0007669"/>
    <property type="project" value="UniProtKB-KW"/>
</dbReference>
<evidence type="ECO:0000256" key="5">
    <source>
        <dbReference type="ARBA" id="ARBA00022723"/>
    </source>
</evidence>
<organism evidence="12 13">
    <name type="scientific">Endocarpon pusillum</name>
    <dbReference type="NCBI Taxonomy" id="364733"/>
    <lineage>
        <taxon>Eukaryota</taxon>
        <taxon>Fungi</taxon>
        <taxon>Dikarya</taxon>
        <taxon>Ascomycota</taxon>
        <taxon>Pezizomycotina</taxon>
        <taxon>Eurotiomycetes</taxon>
        <taxon>Chaetothyriomycetidae</taxon>
        <taxon>Verrucariales</taxon>
        <taxon>Verrucariaceae</taxon>
        <taxon>Endocarpon</taxon>
    </lineage>
</organism>
<evidence type="ECO:0000256" key="2">
    <source>
        <dbReference type="ARBA" id="ARBA00001946"/>
    </source>
</evidence>
<comment type="cofactor">
    <cofactor evidence="1">
        <name>Mn(2+)</name>
        <dbReference type="ChEBI" id="CHEBI:29035"/>
    </cofactor>
</comment>
<evidence type="ECO:0000256" key="7">
    <source>
        <dbReference type="ARBA" id="ARBA00022801"/>
    </source>
</evidence>
<keyword evidence="8" id="KW-0460">Magnesium</keyword>
<evidence type="ECO:0000256" key="4">
    <source>
        <dbReference type="ARBA" id="ARBA00022722"/>
    </source>
</evidence>
<evidence type="ECO:0000313" key="12">
    <source>
        <dbReference type="EMBL" id="KAF7511609.1"/>
    </source>
</evidence>
<gene>
    <name evidence="12" type="ORF">GJ744_003772</name>
</gene>
<feature type="domain" description="Endonuclease/exonuclease/phosphatase" evidence="11">
    <location>
        <begin position="103"/>
        <end position="282"/>
    </location>
</feature>
<comment type="cofactor">
    <cofactor evidence="2">
        <name>Mg(2+)</name>
        <dbReference type="ChEBI" id="CHEBI:18420"/>
    </cofactor>
</comment>
<keyword evidence="9" id="KW-0234">DNA repair</keyword>
<dbReference type="OrthoDB" id="9975959at2759"/>
<reference evidence="12" key="1">
    <citation type="submission" date="2020-02" db="EMBL/GenBank/DDBJ databases">
        <authorList>
            <person name="Palmer J.M."/>
        </authorList>
    </citation>
    <scope>NUCLEOTIDE SEQUENCE</scope>
    <source>
        <strain evidence="12">EPUS1.4</strain>
        <tissue evidence="12">Thallus</tissue>
    </source>
</reference>
<evidence type="ECO:0000256" key="8">
    <source>
        <dbReference type="ARBA" id="ARBA00022842"/>
    </source>
</evidence>
<evidence type="ECO:0000313" key="13">
    <source>
        <dbReference type="Proteomes" id="UP000606974"/>
    </source>
</evidence>
<dbReference type="GO" id="GO:0004518">
    <property type="term" value="F:nuclease activity"/>
    <property type="evidence" value="ECO:0007669"/>
    <property type="project" value="UniProtKB-KW"/>
</dbReference>
<keyword evidence="13" id="KW-1185">Reference proteome</keyword>
<keyword evidence="7" id="KW-0378">Hydrolase</keyword>
<keyword evidence="6" id="KW-0227">DNA damage</keyword>
<dbReference type="PANTHER" id="PTHR15822">
    <property type="entry name" value="TRAF AND TNF RECEPTOR-ASSOCIATED PROTEIN"/>
    <property type="match status" value="1"/>
</dbReference>
<dbReference type="InterPro" id="IPR036691">
    <property type="entry name" value="Endo/exonu/phosph_ase_sf"/>
</dbReference>
<proteinExistence type="predicted"/>
<name>A0A8H7AQD1_9EURO</name>
<dbReference type="PANTHER" id="PTHR15822:SF4">
    <property type="entry name" value="TYROSYL-DNA PHOSPHODIESTERASE 2"/>
    <property type="match status" value="1"/>
</dbReference>
<evidence type="ECO:0000256" key="3">
    <source>
        <dbReference type="ARBA" id="ARBA00004322"/>
    </source>
</evidence>
<keyword evidence="4" id="KW-0540">Nuclease</keyword>
<comment type="caution">
    <text evidence="12">The sequence shown here is derived from an EMBL/GenBank/DDBJ whole genome shotgun (WGS) entry which is preliminary data.</text>
</comment>
<dbReference type="InterPro" id="IPR005135">
    <property type="entry name" value="Endo/exonuclease/phosphatase"/>
</dbReference>
<dbReference type="Proteomes" id="UP000606974">
    <property type="component" value="Unassembled WGS sequence"/>
</dbReference>
<dbReference type="Pfam" id="PF03372">
    <property type="entry name" value="Exo_endo_phos"/>
    <property type="match status" value="1"/>
</dbReference>
<dbReference type="GO" id="GO:0016787">
    <property type="term" value="F:hydrolase activity"/>
    <property type="evidence" value="ECO:0007669"/>
    <property type="project" value="UniProtKB-KW"/>
</dbReference>
<dbReference type="GO" id="GO:0046872">
    <property type="term" value="F:metal ion binding"/>
    <property type="evidence" value="ECO:0007669"/>
    <property type="project" value="UniProtKB-KW"/>
</dbReference>
<comment type="subcellular location">
    <subcellularLocation>
        <location evidence="3">Nucleus</location>
        <location evidence="3">PML body</location>
    </subcellularLocation>
</comment>
<evidence type="ECO:0000256" key="6">
    <source>
        <dbReference type="ARBA" id="ARBA00022763"/>
    </source>
</evidence>
<dbReference type="InterPro" id="IPR051547">
    <property type="entry name" value="TDP2-like"/>
</dbReference>
<evidence type="ECO:0000256" key="1">
    <source>
        <dbReference type="ARBA" id="ARBA00001936"/>
    </source>
</evidence>
<keyword evidence="5" id="KW-0479">Metal-binding</keyword>
<sequence>MSSISAHLLSRSASCRRLGFTRLSSYISSISHLTDAESQLYFEHFDAKSRLRAQQPPCRISQGRPAPCFVRPQIHDARSSSWVALERTKVQEGLERGKLLKVVSWNIEAFGPGQAARVSAALDHLKGLFGGEPGSLVVMLQEVRRESLQAIMDTSWVQRNFVLYNVKPPESICTDIAGDSFVLRSSNGALTQSKIIAGLVGGDMNALEKSEHLFHKESDIDLSDVWEDVPAPPTPVLKPFQKDFSYGQARGNTWGYQSKSRRERKRMDKFFYTGSLETVAVHEAQDITGRLGRLGIGLKTEVGAWEFEYKGLKQSPLRRGKYVEEPQKIYFSESAVAKFPDEERRGLVHRKLNVWVSDHFGVAVGIKVL</sequence>
<protein>
    <recommendedName>
        <fullName evidence="11">Endonuclease/exonuclease/phosphatase domain-containing protein</fullName>
    </recommendedName>
</protein>
<evidence type="ECO:0000256" key="9">
    <source>
        <dbReference type="ARBA" id="ARBA00023204"/>
    </source>
</evidence>
<dbReference type="AlphaFoldDB" id="A0A8H7AQD1"/>
<evidence type="ECO:0000256" key="10">
    <source>
        <dbReference type="ARBA" id="ARBA00023242"/>
    </source>
</evidence>
<keyword evidence="10" id="KW-0539">Nucleus</keyword>
<dbReference type="EMBL" id="JAACFV010000018">
    <property type="protein sequence ID" value="KAF7511609.1"/>
    <property type="molecule type" value="Genomic_DNA"/>
</dbReference>
<evidence type="ECO:0000259" key="11">
    <source>
        <dbReference type="Pfam" id="PF03372"/>
    </source>
</evidence>
<dbReference type="Gene3D" id="3.60.10.10">
    <property type="entry name" value="Endonuclease/exonuclease/phosphatase"/>
    <property type="match status" value="1"/>
</dbReference>
<dbReference type="SUPFAM" id="SSF56219">
    <property type="entry name" value="DNase I-like"/>
    <property type="match status" value="1"/>
</dbReference>
<accession>A0A8H7AQD1</accession>